<evidence type="ECO:0000259" key="6">
    <source>
        <dbReference type="Pfam" id="PF21982"/>
    </source>
</evidence>
<evidence type="ECO:0000256" key="3">
    <source>
        <dbReference type="ARBA" id="ARBA00018111"/>
    </source>
</evidence>
<comment type="caution">
    <text evidence="7">The sequence shown here is derived from an EMBL/GenBank/DDBJ whole genome shotgun (WGS) entry which is preliminary data.</text>
</comment>
<dbReference type="InterPro" id="IPR036388">
    <property type="entry name" value="WH-like_DNA-bd_sf"/>
</dbReference>
<dbReference type="PANTHER" id="PTHR33602:SF1">
    <property type="entry name" value="REGULATORY PROTEIN RECX FAMILY PROTEIN"/>
    <property type="match status" value="1"/>
</dbReference>
<dbReference type="Pfam" id="PF02631">
    <property type="entry name" value="RecX_HTH2"/>
    <property type="match status" value="1"/>
</dbReference>
<dbReference type="InterPro" id="IPR003783">
    <property type="entry name" value="Regulatory_RecX"/>
</dbReference>
<dbReference type="AlphaFoldDB" id="A0A2M6ZEK3"/>
<name>A0A2M6ZEK3_9BACT</name>
<dbReference type="Proteomes" id="UP000229227">
    <property type="component" value="Unassembled WGS sequence"/>
</dbReference>
<feature type="domain" description="RecX second three-helical" evidence="5">
    <location>
        <begin position="67"/>
        <end position="107"/>
    </location>
</feature>
<feature type="domain" description="RecX first three-helical" evidence="6">
    <location>
        <begin position="21"/>
        <end position="60"/>
    </location>
</feature>
<evidence type="ECO:0000256" key="2">
    <source>
        <dbReference type="ARBA" id="ARBA00009695"/>
    </source>
</evidence>
<sequence length="134" mass="15757">MVMGKFDKIVNNKKSEEERRAREYAFKLLGRRDYTSSRFKTKLEKRGYSRRTISRVIKYLTGTGLLDDRKFSLNYAYSRLKRKPRGPMVLRYELFKKGISPQVANEVISKVYAQISEEELIGKVVKKEIGQIKI</sequence>
<feature type="non-terminal residue" evidence="7">
    <location>
        <position position="134"/>
    </location>
</feature>
<protein>
    <recommendedName>
        <fullName evidence="3">Regulatory protein RecX</fullName>
    </recommendedName>
</protein>
<evidence type="ECO:0000256" key="1">
    <source>
        <dbReference type="ARBA" id="ARBA00004496"/>
    </source>
</evidence>
<dbReference type="Gene3D" id="1.10.10.10">
    <property type="entry name" value="Winged helix-like DNA-binding domain superfamily/Winged helix DNA-binding domain"/>
    <property type="match status" value="2"/>
</dbReference>
<comment type="similarity">
    <text evidence="2">Belongs to the RecX family.</text>
</comment>
<dbReference type="InterPro" id="IPR053926">
    <property type="entry name" value="RecX_HTH_1st"/>
</dbReference>
<dbReference type="GO" id="GO:0006282">
    <property type="term" value="P:regulation of DNA repair"/>
    <property type="evidence" value="ECO:0007669"/>
    <property type="project" value="InterPro"/>
</dbReference>
<organism evidence="7 8">
    <name type="scientific">Candidatus Desantisbacteria bacterium CG07_land_8_20_14_0_80_39_15</name>
    <dbReference type="NCBI Taxonomy" id="1974549"/>
    <lineage>
        <taxon>Bacteria</taxon>
        <taxon>Candidatus Desantisiibacteriota</taxon>
    </lineage>
</organism>
<evidence type="ECO:0000313" key="7">
    <source>
        <dbReference type="EMBL" id="PIU50765.1"/>
    </source>
</evidence>
<dbReference type="InterPro" id="IPR053924">
    <property type="entry name" value="RecX_HTH_2nd"/>
</dbReference>
<evidence type="ECO:0000259" key="5">
    <source>
        <dbReference type="Pfam" id="PF02631"/>
    </source>
</evidence>
<proteinExistence type="inferred from homology"/>
<evidence type="ECO:0000313" key="8">
    <source>
        <dbReference type="Proteomes" id="UP000229227"/>
    </source>
</evidence>
<accession>A0A2M6ZEK3</accession>
<gene>
    <name evidence="7" type="ORF">COS91_07865</name>
</gene>
<dbReference type="EMBL" id="PEWN01000132">
    <property type="protein sequence ID" value="PIU50765.1"/>
    <property type="molecule type" value="Genomic_DNA"/>
</dbReference>
<dbReference type="Pfam" id="PF21982">
    <property type="entry name" value="RecX_HTH1"/>
    <property type="match status" value="1"/>
</dbReference>
<evidence type="ECO:0000256" key="4">
    <source>
        <dbReference type="ARBA" id="ARBA00022490"/>
    </source>
</evidence>
<dbReference type="PANTHER" id="PTHR33602">
    <property type="entry name" value="REGULATORY PROTEIN RECX FAMILY PROTEIN"/>
    <property type="match status" value="1"/>
</dbReference>
<comment type="subcellular location">
    <subcellularLocation>
        <location evidence="1">Cytoplasm</location>
    </subcellularLocation>
</comment>
<reference evidence="8" key="1">
    <citation type="submission" date="2017-09" db="EMBL/GenBank/DDBJ databases">
        <title>Depth-based differentiation of microbial function through sediment-hosted aquifers and enrichment of novel symbionts in the deep terrestrial subsurface.</title>
        <authorList>
            <person name="Probst A.J."/>
            <person name="Ladd B."/>
            <person name="Jarett J.K."/>
            <person name="Geller-Mcgrath D.E."/>
            <person name="Sieber C.M.K."/>
            <person name="Emerson J.B."/>
            <person name="Anantharaman K."/>
            <person name="Thomas B.C."/>
            <person name="Malmstrom R."/>
            <person name="Stieglmeier M."/>
            <person name="Klingl A."/>
            <person name="Woyke T."/>
            <person name="Ryan C.M."/>
            <person name="Banfield J.F."/>
        </authorList>
    </citation>
    <scope>NUCLEOTIDE SEQUENCE [LARGE SCALE GENOMIC DNA]</scope>
</reference>
<keyword evidence="4" id="KW-0963">Cytoplasm</keyword>
<dbReference type="GO" id="GO:0005737">
    <property type="term" value="C:cytoplasm"/>
    <property type="evidence" value="ECO:0007669"/>
    <property type="project" value="UniProtKB-SubCell"/>
</dbReference>